<dbReference type="AlphaFoldDB" id="A0A1I3ZTD9"/>
<name>A0A1I3ZTD9_9GAMM</name>
<organism evidence="2 3">
    <name type="scientific">Rhodanobacter glycinis</name>
    <dbReference type="NCBI Taxonomy" id="582702"/>
    <lineage>
        <taxon>Bacteria</taxon>
        <taxon>Pseudomonadati</taxon>
        <taxon>Pseudomonadota</taxon>
        <taxon>Gammaproteobacteria</taxon>
        <taxon>Lysobacterales</taxon>
        <taxon>Rhodanobacteraceae</taxon>
        <taxon>Rhodanobacter</taxon>
    </lineage>
</organism>
<dbReference type="RefSeq" id="WP_092701960.1">
    <property type="nucleotide sequence ID" value="NZ_FOSR01000003.1"/>
</dbReference>
<evidence type="ECO:0000256" key="1">
    <source>
        <dbReference type="SAM" id="Phobius"/>
    </source>
</evidence>
<gene>
    <name evidence="2" type="ORF">SAMN05192579_10387</name>
</gene>
<keyword evidence="1" id="KW-0812">Transmembrane</keyword>
<accession>A0A1I3ZTD9</accession>
<keyword evidence="1" id="KW-1133">Transmembrane helix</keyword>
<sequence length="61" mass="6490">MIYVQLVLLVVGATLLVIGYRRNARKLMLAAAIALFLTGSGAQFATGFAQGLHQGIADWAK</sequence>
<proteinExistence type="predicted"/>
<dbReference type="EMBL" id="FOSR01000003">
    <property type="protein sequence ID" value="SFK46951.1"/>
    <property type="molecule type" value="Genomic_DNA"/>
</dbReference>
<keyword evidence="3" id="KW-1185">Reference proteome</keyword>
<evidence type="ECO:0000313" key="2">
    <source>
        <dbReference type="EMBL" id="SFK46951.1"/>
    </source>
</evidence>
<reference evidence="3" key="1">
    <citation type="submission" date="2016-10" db="EMBL/GenBank/DDBJ databases">
        <authorList>
            <person name="Varghese N."/>
            <person name="Submissions S."/>
        </authorList>
    </citation>
    <scope>NUCLEOTIDE SEQUENCE [LARGE SCALE GENOMIC DNA]</scope>
    <source>
        <strain evidence="3">MO64</strain>
    </source>
</reference>
<keyword evidence="1" id="KW-0472">Membrane</keyword>
<protein>
    <submittedName>
        <fullName evidence="2">Uncharacterized protein</fullName>
    </submittedName>
</protein>
<dbReference type="Proteomes" id="UP000198725">
    <property type="component" value="Unassembled WGS sequence"/>
</dbReference>
<evidence type="ECO:0000313" key="3">
    <source>
        <dbReference type="Proteomes" id="UP000198725"/>
    </source>
</evidence>
<feature type="transmembrane region" description="Helical" evidence="1">
    <location>
        <begin position="29"/>
        <end position="52"/>
    </location>
</feature>